<evidence type="ECO:0000256" key="1">
    <source>
        <dbReference type="SAM" id="MobiDB-lite"/>
    </source>
</evidence>
<dbReference type="AlphaFoldDB" id="A0A2Z2QLK1"/>
<feature type="compositionally biased region" description="Basic and acidic residues" evidence="1">
    <location>
        <begin position="84"/>
        <end position="100"/>
    </location>
</feature>
<organism evidence="2">
    <name type="scientific">Caulerpa lentillifera</name>
    <dbReference type="NCBI Taxonomy" id="148947"/>
    <lineage>
        <taxon>Eukaryota</taxon>
        <taxon>Viridiplantae</taxon>
        <taxon>Chlorophyta</taxon>
        <taxon>core chlorophytes</taxon>
        <taxon>Ulvophyceae</taxon>
        <taxon>TCBD clade</taxon>
        <taxon>Bryopsidales</taxon>
        <taxon>Halimedineae</taxon>
        <taxon>Caulerpaceae</taxon>
        <taxon>Caulerpa</taxon>
    </lineage>
</organism>
<keyword evidence="2" id="KW-0496">Mitochondrion</keyword>
<feature type="region of interest" description="Disordered" evidence="1">
    <location>
        <begin position="1"/>
        <end position="100"/>
    </location>
</feature>
<name>A0A2Z2QLK1_9CHLO</name>
<dbReference type="EMBL" id="KX761577">
    <property type="protein sequence ID" value="AST24275.1"/>
    <property type="molecule type" value="Genomic_DNA"/>
</dbReference>
<accession>A0A2Z2QLK1</accession>
<dbReference type="RefSeq" id="YP_009504800.1">
    <property type="nucleotide sequence ID" value="NC_038217.1"/>
</dbReference>
<sequence length="100" mass="10709">MQHQRFPSGIGILVLRPPTGPNDSVHTYKRLSAFGAPTGPASPSAQLWPASRWPGAGNKPEGNCPAHQPRPQANKARRACGRKGQNEGRGRTPGDRPRSP</sequence>
<geneLocation type="mitochondrion" evidence="2"/>
<protein>
    <submittedName>
        <fullName evidence="2">Uncharacterized protein</fullName>
    </submittedName>
</protein>
<proteinExistence type="predicted"/>
<evidence type="ECO:0000313" key="2">
    <source>
        <dbReference type="EMBL" id="AST24275.1"/>
    </source>
</evidence>
<dbReference type="GeneID" id="37544071"/>
<gene>
    <name evidence="2" type="primary">orf100</name>
</gene>
<reference evidence="2" key="1">
    <citation type="journal article" date="2018" name="Gene">
        <title>The complete mitochondrial genome of the Caulerpa lentillifera (Ulvophyceae, Chlorophyta): Sequence, genome content, organization structure and phylogenetic consideration.</title>
        <authorList>
            <person name="Zheng F."/>
            <person name="Liu H."/>
            <person name="Jiang M."/>
            <person name="Xu Z."/>
            <person name="Wang Z."/>
            <person name="Wang C."/>
            <person name="Du F."/>
            <person name="Shen Z."/>
            <person name="Wang B."/>
        </authorList>
    </citation>
    <scope>NUCLEOTIDE SEQUENCE</scope>
</reference>